<evidence type="ECO:0000313" key="1">
    <source>
        <dbReference type="EMBL" id="VWO95747.1"/>
    </source>
</evidence>
<proteinExistence type="predicted"/>
<name>A0A5K1JUJ7_9APHY</name>
<reference evidence="1" key="1">
    <citation type="submission" date="2019-10" db="EMBL/GenBank/DDBJ databases">
        <authorList>
            <person name="Nor Muhammad N."/>
        </authorList>
    </citation>
    <scope>NUCLEOTIDE SEQUENCE</scope>
</reference>
<protein>
    <submittedName>
        <fullName evidence="1">Zn(2)-C6 fungal-type domain-containing protein</fullName>
    </submittedName>
</protein>
<dbReference type="AlphaFoldDB" id="A0A5K1JUJ7"/>
<accession>A0A5K1JUJ7</accession>
<dbReference type="EMBL" id="LR725079">
    <property type="protein sequence ID" value="VWO95747.1"/>
    <property type="molecule type" value="Genomic_DNA"/>
</dbReference>
<gene>
    <name evidence="1" type="primary">I1RP37</name>
</gene>
<sequence length="344" mass="37841">MTSLIACRATCLANYGSVNLHLRGSLLRLLSRFLPDPANFLHVLSPWGALIVGEAALSHLLRDPAICQAALEIAIGNLYFTPFIDCVSRLFPAGSLLTSVVVKPVPNGFPFHRHITRIAELRLASGLMVILYESSTPSACDVVGGYWTTALMNFVTGFGFGCAYPRLTLNRFTLLCDARSSYMGWWDHDMATQLELRNFHTDTRPDAWLSSSREQSAPSSPPVDVCGKSLYVCPMQGRYFGDPGSLIIFYDGFCVDLAKLRELGVAPYGPMVTWRLPSSGTCGGRCIELDPVMPPFVSSMITQFAEDNAGFPRAHVVSHTISDPDSRCPVISPPALRRRRRYSV</sequence>
<organism evidence="1">
    <name type="scientific">Ganoderma boninense</name>
    <dbReference type="NCBI Taxonomy" id="34458"/>
    <lineage>
        <taxon>Eukaryota</taxon>
        <taxon>Fungi</taxon>
        <taxon>Dikarya</taxon>
        <taxon>Basidiomycota</taxon>
        <taxon>Agaricomycotina</taxon>
        <taxon>Agaricomycetes</taxon>
        <taxon>Polyporales</taxon>
        <taxon>Polyporaceae</taxon>
        <taxon>Ganoderma</taxon>
    </lineage>
</organism>